<name>A0A0V0GMI0_SOLCH</name>
<protein>
    <submittedName>
        <fullName evidence="1">Putative ovule protein</fullName>
    </submittedName>
</protein>
<organism evidence="1">
    <name type="scientific">Solanum chacoense</name>
    <name type="common">Chaco potato</name>
    <dbReference type="NCBI Taxonomy" id="4108"/>
    <lineage>
        <taxon>Eukaryota</taxon>
        <taxon>Viridiplantae</taxon>
        <taxon>Streptophyta</taxon>
        <taxon>Embryophyta</taxon>
        <taxon>Tracheophyta</taxon>
        <taxon>Spermatophyta</taxon>
        <taxon>Magnoliopsida</taxon>
        <taxon>eudicotyledons</taxon>
        <taxon>Gunneridae</taxon>
        <taxon>Pentapetalae</taxon>
        <taxon>asterids</taxon>
        <taxon>lamiids</taxon>
        <taxon>Solanales</taxon>
        <taxon>Solanaceae</taxon>
        <taxon>Solanoideae</taxon>
        <taxon>Solaneae</taxon>
        <taxon>Solanum</taxon>
    </lineage>
</organism>
<sequence length="64" mass="7273">NYEGGKQYLDAPLLNPLSVMSRFFKEISDMSQSSSYVKSLQHSSQLLLSASRETSHNNSKCLRY</sequence>
<dbReference type="EMBL" id="GEDG01035005">
    <property type="protein sequence ID" value="JAP09441.1"/>
    <property type="molecule type" value="Transcribed_RNA"/>
</dbReference>
<dbReference type="AlphaFoldDB" id="A0A0V0GMI0"/>
<feature type="non-terminal residue" evidence="1">
    <location>
        <position position="1"/>
    </location>
</feature>
<reference evidence="1" key="1">
    <citation type="submission" date="2015-12" db="EMBL/GenBank/DDBJ databases">
        <title>Gene expression during late stages of embryo sac development: a critical building block for successful pollen-pistil interactions.</title>
        <authorList>
            <person name="Liu Y."/>
            <person name="Joly V."/>
            <person name="Sabar M."/>
            <person name="Matton D.P."/>
        </authorList>
    </citation>
    <scope>NUCLEOTIDE SEQUENCE</scope>
</reference>
<accession>A0A0V0GMI0</accession>
<evidence type="ECO:0000313" key="1">
    <source>
        <dbReference type="EMBL" id="JAP09441.1"/>
    </source>
</evidence>
<proteinExistence type="predicted"/>